<evidence type="ECO:0000256" key="7">
    <source>
        <dbReference type="ARBA" id="ARBA00022840"/>
    </source>
</evidence>
<name>A0A923S4J4_9BURK</name>
<keyword evidence="8 13" id="KW-0238">DNA-binding</keyword>
<dbReference type="Pfam" id="PF02559">
    <property type="entry name" value="CarD_TRCF_RID"/>
    <property type="match status" value="1"/>
</dbReference>
<evidence type="ECO:0000256" key="8">
    <source>
        <dbReference type="ARBA" id="ARBA00023125"/>
    </source>
</evidence>
<dbReference type="RefSeq" id="WP_187080675.1">
    <property type="nucleotide sequence ID" value="NZ_JACORU010000002.1"/>
</dbReference>
<evidence type="ECO:0000313" key="17">
    <source>
        <dbReference type="Proteomes" id="UP000596827"/>
    </source>
</evidence>
<dbReference type="GO" id="GO:0016787">
    <property type="term" value="F:hydrolase activity"/>
    <property type="evidence" value="ECO:0007669"/>
    <property type="project" value="UniProtKB-KW"/>
</dbReference>
<evidence type="ECO:0000259" key="14">
    <source>
        <dbReference type="PROSITE" id="PS51192"/>
    </source>
</evidence>
<evidence type="ECO:0000256" key="6">
    <source>
        <dbReference type="ARBA" id="ARBA00022806"/>
    </source>
</evidence>
<protein>
    <recommendedName>
        <fullName evidence="12 13">Transcription-repair-coupling factor</fullName>
        <shortName evidence="13">TRCF</shortName>
        <ecNumber evidence="13">3.6.4.-</ecNumber>
    </recommendedName>
</protein>
<dbReference type="InterPro" id="IPR001650">
    <property type="entry name" value="Helicase_C-like"/>
</dbReference>
<dbReference type="CDD" id="cd17991">
    <property type="entry name" value="DEXHc_TRCF"/>
    <property type="match status" value="1"/>
</dbReference>
<comment type="caution">
    <text evidence="16">The sequence shown here is derived from an EMBL/GenBank/DDBJ whole genome shotgun (WGS) entry which is preliminary data.</text>
</comment>
<evidence type="ECO:0000256" key="5">
    <source>
        <dbReference type="ARBA" id="ARBA00022801"/>
    </source>
</evidence>
<dbReference type="Gene3D" id="3.90.1150.50">
    <property type="entry name" value="Transcription-repair-coupling factor, D7 domain"/>
    <property type="match status" value="1"/>
</dbReference>
<dbReference type="AlphaFoldDB" id="A0A923S4J4"/>
<feature type="domain" description="Helicase ATP-binding" evidence="14">
    <location>
        <begin position="613"/>
        <end position="774"/>
    </location>
</feature>
<dbReference type="Pfam" id="PF00271">
    <property type="entry name" value="Helicase_C"/>
    <property type="match status" value="1"/>
</dbReference>
<dbReference type="SMART" id="SM00982">
    <property type="entry name" value="TRCF"/>
    <property type="match status" value="1"/>
</dbReference>
<dbReference type="Gene3D" id="3.40.50.11140">
    <property type="match status" value="1"/>
</dbReference>
<keyword evidence="5 13" id="KW-0378">Hydrolase</keyword>
<dbReference type="SMART" id="SM00487">
    <property type="entry name" value="DEXDc"/>
    <property type="match status" value="1"/>
</dbReference>
<evidence type="ECO:0000256" key="4">
    <source>
        <dbReference type="ARBA" id="ARBA00022763"/>
    </source>
</evidence>
<dbReference type="EC" id="3.6.4.-" evidence="13"/>
<sequence>MELPKLSPGKRFTLPRPVGSADALLLSRLGERDKQQKKLTAIIAADATDAQRLLEEIAFFAPDLRCALFPDWETLPYDQFSPHQDLISERLATLWRILQREADVVVVPATTALYRVAPPSFLARYTFHFAVRQKLDEARLKAQLTLAGYNHVTQVVSPGEYAVRGGLIDLYPMGSTVPYRVDLFDDEVDSIRTFDPDSQRSLFPVPEVRLLPGREFPMDDDARAKFRSRWRELLEGDPTKSRIYKDMGNGVATAGIEYYLPLFFEEPATVFDYFGEDATVVLHGDLEPAFQRFWQDTKDRYRLVQGDPERPVLPPDALFLSAEQFYTRANSHAQLALRAGVEDVDHNPWFAKLDDVSVVRGAEDPLARLKQYAANTQHRLLLLAESEGRRESLLDFLRASHLAPPSFDTLTEFQASEEKIGIASAPLATGFSWVEQAIDFITETELFAATPTTRRRKKQEQVSDVDALIKDLSELNIGDPVVHAAHGIGRYQGLVNLDLGQGNTEFLHLQYADKATLYVPVSQLHLISRYTGVGADEAPLHKLGSGQWEKAKRKAAEQVRDTAAELLNLYARRAARQGHAFRFTPQDYEQFANDFGFEETPDQNAAIHAVIQDMVSPHPMDRLVCGDVGFGKTEVALRAAFIAVTGGKQVAFLAPTTLLAEQHYQTLVDRFSKWPVKVAEMSRFRSTKEINAALKGLEDGSIDIVVGTHKLLSQSTKFKNLGLLIIDEEHRFGVRHKEAIKAMRAEVDVLTLTATPIPRTLGMALEGLRDLSVIATAPQRRLAIKTFVRNEGSGVIREAVLRELKRGGQVYFLHNEVETIENRRQSLEQLLPEARIAVAHGQMPERQLEHVMRDFVAQRFNVLLCSTIIETGIDVPTANTIVIARADKFGLAQLHQLRGRVGRSHHQAYAYLMVPDVEGLTKQAAQRLEAIQQMEELGSGFYLAMHDLEIRGAGEVLGENQSGNMLEVGFQLYNEMLSEAVKSLKAGKEPDLLAPLSVTTEINLHAPALLPDDYCGDVHLRLSFYKKLATAKNEDQIDRLLEEIVDRFGKLPPQAQTLIDVHRLRVLARPYGVVKVDAAPTVINIAFNHNPPVEPLAIIQLVQKNKHIKLAGNDKLRIEKSLVEVKDRAQMVRDVLRSLGTPKVAEPA</sequence>
<dbReference type="NCBIfam" id="TIGR00580">
    <property type="entry name" value="mfd"/>
    <property type="match status" value="1"/>
</dbReference>
<evidence type="ECO:0000256" key="2">
    <source>
        <dbReference type="ARBA" id="ARBA00022490"/>
    </source>
</evidence>
<dbReference type="NCBIfam" id="NF007966">
    <property type="entry name" value="PRK10689.1"/>
    <property type="match status" value="1"/>
</dbReference>
<dbReference type="SUPFAM" id="SSF141259">
    <property type="entry name" value="CarD-like"/>
    <property type="match status" value="1"/>
</dbReference>
<gene>
    <name evidence="13 16" type="primary">mfd</name>
    <name evidence="16" type="ORF">H8R02_07040</name>
</gene>
<dbReference type="Gene3D" id="3.30.2060.10">
    <property type="entry name" value="Penicillin-binding protein 1b domain"/>
    <property type="match status" value="1"/>
</dbReference>
<evidence type="ECO:0000256" key="9">
    <source>
        <dbReference type="ARBA" id="ARBA00023204"/>
    </source>
</evidence>
<dbReference type="SUPFAM" id="SSF52540">
    <property type="entry name" value="P-loop containing nucleoside triphosphate hydrolases"/>
    <property type="match status" value="4"/>
</dbReference>
<dbReference type="HAMAP" id="MF_00969">
    <property type="entry name" value="TRCF"/>
    <property type="match status" value="1"/>
</dbReference>
<dbReference type="GO" id="GO:0003678">
    <property type="term" value="F:DNA helicase activity"/>
    <property type="evidence" value="ECO:0007669"/>
    <property type="project" value="TreeGrafter"/>
</dbReference>
<dbReference type="Pfam" id="PF03461">
    <property type="entry name" value="TRCF"/>
    <property type="match status" value="1"/>
</dbReference>
<dbReference type="SMART" id="SM00490">
    <property type="entry name" value="HELICc"/>
    <property type="match status" value="1"/>
</dbReference>
<keyword evidence="7 13" id="KW-0067">ATP-binding</keyword>
<dbReference type="InterPro" id="IPR036101">
    <property type="entry name" value="CarD-like/TRCF_RID_sf"/>
</dbReference>
<dbReference type="Pfam" id="PF17757">
    <property type="entry name" value="UvrB_inter"/>
    <property type="match status" value="1"/>
</dbReference>
<dbReference type="GO" id="GO:0003684">
    <property type="term" value="F:damaged DNA binding"/>
    <property type="evidence" value="ECO:0007669"/>
    <property type="project" value="InterPro"/>
</dbReference>
<keyword evidence="9 13" id="KW-0234">DNA repair</keyword>
<dbReference type="Pfam" id="PF21132">
    <property type="entry name" value="MFD_D3"/>
    <property type="match status" value="1"/>
</dbReference>
<keyword evidence="6" id="KW-0347">Helicase</keyword>
<dbReference type="InterPro" id="IPR048635">
    <property type="entry name" value="MFD_D3"/>
</dbReference>
<dbReference type="InterPro" id="IPR037235">
    <property type="entry name" value="TRCF-like_C_D7"/>
</dbReference>
<dbReference type="InterPro" id="IPR047112">
    <property type="entry name" value="RecG/Mfd"/>
</dbReference>
<dbReference type="SUPFAM" id="SSF143517">
    <property type="entry name" value="TRCF domain-like"/>
    <property type="match status" value="1"/>
</dbReference>
<dbReference type="InterPro" id="IPR014001">
    <property type="entry name" value="Helicase_ATP-bd"/>
</dbReference>
<evidence type="ECO:0000256" key="1">
    <source>
        <dbReference type="ARBA" id="ARBA00004496"/>
    </source>
</evidence>
<dbReference type="Gene3D" id="2.40.10.170">
    <property type="match status" value="1"/>
</dbReference>
<dbReference type="InterPro" id="IPR011545">
    <property type="entry name" value="DEAD/DEAH_box_helicase_dom"/>
</dbReference>
<dbReference type="GO" id="GO:0006355">
    <property type="term" value="P:regulation of DNA-templated transcription"/>
    <property type="evidence" value="ECO:0007669"/>
    <property type="project" value="UniProtKB-UniRule"/>
</dbReference>
<dbReference type="InterPro" id="IPR005118">
    <property type="entry name" value="TRCF_C"/>
</dbReference>
<dbReference type="Gene3D" id="3.40.50.300">
    <property type="entry name" value="P-loop containing nucleotide triphosphate hydrolases"/>
    <property type="match status" value="2"/>
</dbReference>
<evidence type="ECO:0000256" key="3">
    <source>
        <dbReference type="ARBA" id="ARBA00022741"/>
    </source>
</evidence>
<evidence type="ECO:0000256" key="12">
    <source>
        <dbReference type="ARBA" id="ARBA00070128"/>
    </source>
</evidence>
<dbReference type="InterPro" id="IPR004576">
    <property type="entry name" value="Mfd"/>
</dbReference>
<organism evidence="16 17">
    <name type="scientific">Ramlibacter albus</name>
    <dbReference type="NCBI Taxonomy" id="2079448"/>
    <lineage>
        <taxon>Bacteria</taxon>
        <taxon>Pseudomonadati</taxon>
        <taxon>Pseudomonadota</taxon>
        <taxon>Betaproteobacteria</taxon>
        <taxon>Burkholderiales</taxon>
        <taxon>Comamonadaceae</taxon>
        <taxon>Ramlibacter</taxon>
    </lineage>
</organism>
<dbReference type="GO" id="GO:0005524">
    <property type="term" value="F:ATP binding"/>
    <property type="evidence" value="ECO:0007669"/>
    <property type="project" value="UniProtKB-UniRule"/>
</dbReference>
<keyword evidence="17" id="KW-1185">Reference proteome</keyword>
<dbReference type="SMART" id="SM01058">
    <property type="entry name" value="CarD_TRCF"/>
    <property type="match status" value="1"/>
</dbReference>
<feature type="domain" description="Helicase C-terminal" evidence="15">
    <location>
        <begin position="795"/>
        <end position="949"/>
    </location>
</feature>
<evidence type="ECO:0000313" key="16">
    <source>
        <dbReference type="EMBL" id="MBC5764197.1"/>
    </source>
</evidence>
<dbReference type="InterPro" id="IPR041471">
    <property type="entry name" value="UvrB_inter"/>
</dbReference>
<evidence type="ECO:0000256" key="11">
    <source>
        <dbReference type="ARBA" id="ARBA00061399"/>
    </source>
</evidence>
<dbReference type="FunFam" id="3.40.50.300:FF:000546">
    <property type="entry name" value="Transcription-repair-coupling factor"/>
    <property type="match status" value="1"/>
</dbReference>
<accession>A0A923S4J4</accession>
<dbReference type="Proteomes" id="UP000596827">
    <property type="component" value="Unassembled WGS sequence"/>
</dbReference>
<dbReference type="Gene3D" id="3.40.50.11180">
    <property type="match status" value="1"/>
</dbReference>
<evidence type="ECO:0000256" key="10">
    <source>
        <dbReference type="ARBA" id="ARBA00061104"/>
    </source>
</evidence>
<comment type="subcellular location">
    <subcellularLocation>
        <location evidence="1 13">Cytoplasm</location>
    </subcellularLocation>
</comment>
<comment type="function">
    <text evidence="13">Couples transcription and DNA repair by recognizing RNA polymerase (RNAP) stalled at DNA lesions. Mediates ATP-dependent release of RNAP and its truncated transcript from the DNA, and recruitment of nucleotide excision repair machinery to the damaged site.</text>
</comment>
<proteinExistence type="inferred from homology"/>
<dbReference type="InterPro" id="IPR027417">
    <property type="entry name" value="P-loop_NTPase"/>
</dbReference>
<dbReference type="GO" id="GO:0005737">
    <property type="term" value="C:cytoplasm"/>
    <property type="evidence" value="ECO:0007669"/>
    <property type="project" value="UniProtKB-SubCell"/>
</dbReference>
<reference evidence="16" key="1">
    <citation type="submission" date="2020-08" db="EMBL/GenBank/DDBJ databases">
        <title>Ramlibacter sp. GTP1 16S ribosomal RNA gene genome sequencing and assembly.</title>
        <authorList>
            <person name="Kang M."/>
        </authorList>
    </citation>
    <scope>NUCLEOTIDE SEQUENCE</scope>
    <source>
        <strain evidence="16">GTP1</strain>
    </source>
</reference>
<dbReference type="PANTHER" id="PTHR47964:SF1">
    <property type="entry name" value="ATP-DEPENDENT DNA HELICASE HOMOLOG RECG, CHLOROPLASTIC"/>
    <property type="match status" value="1"/>
</dbReference>
<dbReference type="PROSITE" id="PS51192">
    <property type="entry name" value="HELICASE_ATP_BIND_1"/>
    <property type="match status" value="1"/>
</dbReference>
<dbReference type="GO" id="GO:0000716">
    <property type="term" value="P:transcription-coupled nucleotide-excision repair, DNA damage recognition"/>
    <property type="evidence" value="ECO:0007669"/>
    <property type="project" value="UniProtKB-UniRule"/>
</dbReference>
<evidence type="ECO:0000256" key="13">
    <source>
        <dbReference type="HAMAP-Rule" id="MF_00969"/>
    </source>
</evidence>
<dbReference type="Pfam" id="PF00270">
    <property type="entry name" value="DEAD"/>
    <property type="match status" value="1"/>
</dbReference>
<comment type="similarity">
    <text evidence="11 13">In the C-terminal section; belongs to the helicase family. RecG subfamily.</text>
</comment>
<dbReference type="InterPro" id="IPR003711">
    <property type="entry name" value="CarD-like/TRCF_RID"/>
</dbReference>
<keyword evidence="2 13" id="KW-0963">Cytoplasm</keyword>
<comment type="similarity">
    <text evidence="10 13">In the N-terminal section; belongs to the UvrB family.</text>
</comment>
<dbReference type="EMBL" id="JACORU010000002">
    <property type="protein sequence ID" value="MBC5764197.1"/>
    <property type="molecule type" value="Genomic_DNA"/>
</dbReference>
<dbReference type="PROSITE" id="PS51194">
    <property type="entry name" value="HELICASE_CTER"/>
    <property type="match status" value="1"/>
</dbReference>
<keyword evidence="4 13" id="KW-0227">DNA damage</keyword>
<keyword evidence="3 13" id="KW-0547">Nucleotide-binding</keyword>
<dbReference type="PANTHER" id="PTHR47964">
    <property type="entry name" value="ATP-DEPENDENT DNA HELICASE HOMOLOG RECG, CHLOROPLASTIC"/>
    <property type="match status" value="1"/>
</dbReference>
<dbReference type="FunFam" id="3.40.50.300:FF:000300">
    <property type="entry name" value="Transcription-repair-coupling factor"/>
    <property type="match status" value="1"/>
</dbReference>
<evidence type="ECO:0000259" key="15">
    <source>
        <dbReference type="PROSITE" id="PS51194"/>
    </source>
</evidence>